<dbReference type="AlphaFoldDB" id="A0A0K8R6H2"/>
<dbReference type="EMBL" id="GADI01007330">
    <property type="protein sequence ID" value="JAA66478.1"/>
    <property type="molecule type" value="mRNA"/>
</dbReference>
<keyword evidence="1" id="KW-0732">Signal</keyword>
<feature type="signal peptide" evidence="1">
    <location>
        <begin position="1"/>
        <end position="23"/>
    </location>
</feature>
<evidence type="ECO:0000313" key="2">
    <source>
        <dbReference type="EMBL" id="JAA66478.1"/>
    </source>
</evidence>
<name>A0A0K8R6H2_IXORI</name>
<protein>
    <submittedName>
        <fullName evidence="2">Putative ixodegrin protein</fullName>
    </submittedName>
</protein>
<organism evidence="2">
    <name type="scientific">Ixodes ricinus</name>
    <name type="common">Common tick</name>
    <name type="synonym">Acarus ricinus</name>
    <dbReference type="NCBI Taxonomy" id="34613"/>
    <lineage>
        <taxon>Eukaryota</taxon>
        <taxon>Metazoa</taxon>
        <taxon>Ecdysozoa</taxon>
        <taxon>Arthropoda</taxon>
        <taxon>Chelicerata</taxon>
        <taxon>Arachnida</taxon>
        <taxon>Acari</taxon>
        <taxon>Parasitiformes</taxon>
        <taxon>Ixodida</taxon>
        <taxon>Ixodoidea</taxon>
        <taxon>Ixodidae</taxon>
        <taxon>Ixodinae</taxon>
        <taxon>Ixodes</taxon>
    </lineage>
</organism>
<reference evidence="2" key="1">
    <citation type="submission" date="2012-12" db="EMBL/GenBank/DDBJ databases">
        <title>Identification and characterization of a phenylalanine ammonia-lyase gene family in Isatis indigotica Fort.</title>
        <authorList>
            <person name="Liu Q."/>
            <person name="Chen J."/>
            <person name="Zhou X."/>
            <person name="Di P."/>
            <person name="Xiao Y."/>
            <person name="Xuan H."/>
            <person name="Zhang L."/>
            <person name="Chen W."/>
        </authorList>
    </citation>
    <scope>NUCLEOTIDE SEQUENCE</scope>
    <source>
        <tissue evidence="2">Salivary gland</tissue>
    </source>
</reference>
<accession>A0A0K8R6H2</accession>
<feature type="chain" id="PRO_5005516229" evidence="1">
    <location>
        <begin position="24"/>
        <end position="87"/>
    </location>
</feature>
<sequence length="87" mass="9005">MNAFIAALVSCLLLTTLVITVSSQPLENEGVSANDLSADGKPCSENGDCNLGECCVDIAHGDMVTRNCKNMTGSFVECPGLTPVAIN</sequence>
<evidence type="ECO:0000256" key="1">
    <source>
        <dbReference type="SAM" id="SignalP"/>
    </source>
</evidence>
<proteinExistence type="evidence at transcript level"/>